<dbReference type="PANTHER" id="PTHR43877:SF1">
    <property type="entry name" value="ACETYLTRANSFERASE"/>
    <property type="match status" value="1"/>
</dbReference>
<dbReference type="InterPro" id="IPR050832">
    <property type="entry name" value="Bact_Acetyltransf"/>
</dbReference>
<gene>
    <name evidence="4" type="ORF">P8935_10765</name>
</gene>
<dbReference type="RefSeq" id="WP_348264996.1">
    <property type="nucleotide sequence ID" value="NZ_CP121196.1"/>
</dbReference>
<dbReference type="CDD" id="cd04301">
    <property type="entry name" value="NAT_SF"/>
    <property type="match status" value="1"/>
</dbReference>
<organism evidence="4">
    <name type="scientific">Telmatobacter sp. DSM 110680</name>
    <dbReference type="NCBI Taxonomy" id="3036704"/>
    <lineage>
        <taxon>Bacteria</taxon>
        <taxon>Pseudomonadati</taxon>
        <taxon>Acidobacteriota</taxon>
        <taxon>Terriglobia</taxon>
        <taxon>Terriglobales</taxon>
        <taxon>Acidobacteriaceae</taxon>
        <taxon>Telmatobacter</taxon>
    </lineage>
</organism>
<dbReference type="GO" id="GO:0016747">
    <property type="term" value="F:acyltransferase activity, transferring groups other than amino-acyl groups"/>
    <property type="evidence" value="ECO:0007669"/>
    <property type="project" value="InterPro"/>
</dbReference>
<dbReference type="PROSITE" id="PS51186">
    <property type="entry name" value="GNAT"/>
    <property type="match status" value="1"/>
</dbReference>
<dbReference type="EC" id="2.3.1.-" evidence="4"/>
<reference evidence="4" key="1">
    <citation type="submission" date="2023-03" db="EMBL/GenBank/DDBJ databases">
        <title>Edaphobacter sp.</title>
        <authorList>
            <person name="Huber K.J."/>
            <person name="Papendorf J."/>
            <person name="Pilke C."/>
            <person name="Bunk B."/>
            <person name="Sproeer C."/>
            <person name="Pester M."/>
        </authorList>
    </citation>
    <scope>NUCLEOTIDE SEQUENCE</scope>
    <source>
        <strain evidence="4">DSM 110680</strain>
    </source>
</reference>
<feature type="domain" description="N-acetyltransferase" evidence="3">
    <location>
        <begin position="9"/>
        <end position="163"/>
    </location>
</feature>
<protein>
    <submittedName>
        <fullName evidence="4">GNAT family N-acetyltransferase</fullName>
        <ecNumber evidence="4">2.3.1.-</ecNumber>
    </submittedName>
</protein>
<dbReference type="InterPro" id="IPR016181">
    <property type="entry name" value="Acyl_CoA_acyltransferase"/>
</dbReference>
<dbReference type="Gene3D" id="3.40.630.30">
    <property type="match status" value="1"/>
</dbReference>
<keyword evidence="2 4" id="KW-0012">Acyltransferase</keyword>
<dbReference type="AlphaFoldDB" id="A0AAU7DRV8"/>
<proteinExistence type="predicted"/>
<dbReference type="SUPFAM" id="SSF55729">
    <property type="entry name" value="Acyl-CoA N-acyltransferases (Nat)"/>
    <property type="match status" value="1"/>
</dbReference>
<dbReference type="PANTHER" id="PTHR43877">
    <property type="entry name" value="AMINOALKYLPHOSPHONATE N-ACETYLTRANSFERASE-RELATED-RELATED"/>
    <property type="match status" value="1"/>
</dbReference>
<dbReference type="Pfam" id="PF13673">
    <property type="entry name" value="Acetyltransf_10"/>
    <property type="match status" value="1"/>
</dbReference>
<name>A0AAU7DRV8_9BACT</name>
<sequence>MNSDIVPKLSIRAATSADRPRLIAMINAAFAIETFLEGTRTDDERLAAMMQKGEILIAEDDDGHILASIYSELRGSRGYLGMLAVHPAHQRGGLGRQMLAAAEDRFRMQGCQAIDITVLSLRPELLPIYRRFGFVETGVEKFHPTQPLKDGKDCHCIIMSKTI</sequence>
<evidence type="ECO:0000256" key="1">
    <source>
        <dbReference type="ARBA" id="ARBA00022679"/>
    </source>
</evidence>
<keyword evidence="1 4" id="KW-0808">Transferase</keyword>
<dbReference type="EMBL" id="CP121196">
    <property type="protein sequence ID" value="XBH19775.1"/>
    <property type="molecule type" value="Genomic_DNA"/>
</dbReference>
<evidence type="ECO:0000313" key="4">
    <source>
        <dbReference type="EMBL" id="XBH19775.1"/>
    </source>
</evidence>
<dbReference type="InterPro" id="IPR000182">
    <property type="entry name" value="GNAT_dom"/>
</dbReference>
<accession>A0AAU7DRV8</accession>
<evidence type="ECO:0000256" key="2">
    <source>
        <dbReference type="ARBA" id="ARBA00023315"/>
    </source>
</evidence>
<evidence type="ECO:0000259" key="3">
    <source>
        <dbReference type="PROSITE" id="PS51186"/>
    </source>
</evidence>